<protein>
    <submittedName>
        <fullName evidence="2">Phosphoadenosine phosphosulfate reductase</fullName>
    </submittedName>
</protein>
<dbReference type="EMBL" id="MLCN01000040">
    <property type="protein sequence ID" value="ONG37953.1"/>
    <property type="molecule type" value="Genomic_DNA"/>
</dbReference>
<dbReference type="InterPro" id="IPR002500">
    <property type="entry name" value="PAPS_reduct_dom"/>
</dbReference>
<dbReference type="STRING" id="1907941.BKE30_13460"/>
<name>A0A1S8CSW7_9GAMM</name>
<dbReference type="Pfam" id="PF01507">
    <property type="entry name" value="PAPS_reduct"/>
    <property type="match status" value="1"/>
</dbReference>
<evidence type="ECO:0000313" key="3">
    <source>
        <dbReference type="Proteomes" id="UP000192132"/>
    </source>
</evidence>
<feature type="domain" description="Phosphoadenosine phosphosulphate reductase" evidence="1">
    <location>
        <begin position="18"/>
        <end position="206"/>
    </location>
</feature>
<gene>
    <name evidence="2" type="ORF">BKE30_13460</name>
</gene>
<organism evidence="2 3">
    <name type="scientific">Alkanindiges hydrocarboniclasticus</name>
    <dbReference type="NCBI Taxonomy" id="1907941"/>
    <lineage>
        <taxon>Bacteria</taxon>
        <taxon>Pseudomonadati</taxon>
        <taxon>Pseudomonadota</taxon>
        <taxon>Gammaproteobacteria</taxon>
        <taxon>Moraxellales</taxon>
        <taxon>Moraxellaceae</taxon>
        <taxon>Alkanindiges</taxon>
    </lineage>
</organism>
<dbReference type="OrthoDB" id="9794018at2"/>
<dbReference type="GO" id="GO:0003824">
    <property type="term" value="F:catalytic activity"/>
    <property type="evidence" value="ECO:0007669"/>
    <property type="project" value="InterPro"/>
</dbReference>
<dbReference type="Proteomes" id="UP000192132">
    <property type="component" value="Unassembled WGS sequence"/>
</dbReference>
<dbReference type="SUPFAM" id="SSF52402">
    <property type="entry name" value="Adenine nucleotide alpha hydrolases-like"/>
    <property type="match status" value="1"/>
</dbReference>
<accession>A0A1S8CSW7</accession>
<dbReference type="AlphaFoldDB" id="A0A1S8CSW7"/>
<keyword evidence="3" id="KW-1185">Reference proteome</keyword>
<sequence>MLITPEIKAEIDQGALFVFNHSGGKDSQAMMIELLKVIPPRQILVAHASLGRFEWDGALELAEQQAREAGVHFLVARAKKSFLDMVFHRFRTKPTVPSFPSNSTRQCTSDLKRDPIAREVRRYMKAHGIKRVVSCMGLRAQESPNRAKKKVWQLHIRNSIAGRTWHEWLPIHQLSQEEVFAIIYAAGQLPHYAYLLGNERLSCVFCIFASVKDLINGARARPELYAEFCEAETITGYTMHQSRKSLIELTGIQPVTIRSAQPAHEKLAS</sequence>
<reference evidence="2 3" key="1">
    <citation type="submission" date="2016-10" db="EMBL/GenBank/DDBJ databases">
        <title>Draft Genome sequence of Alkanindiges sp. strain H1.</title>
        <authorList>
            <person name="Subhash Y."/>
            <person name="Lee S."/>
        </authorList>
    </citation>
    <scope>NUCLEOTIDE SEQUENCE [LARGE SCALE GENOMIC DNA]</scope>
    <source>
        <strain evidence="2 3">H1</strain>
    </source>
</reference>
<evidence type="ECO:0000313" key="2">
    <source>
        <dbReference type="EMBL" id="ONG37953.1"/>
    </source>
</evidence>
<evidence type="ECO:0000259" key="1">
    <source>
        <dbReference type="Pfam" id="PF01507"/>
    </source>
</evidence>
<proteinExistence type="predicted"/>
<comment type="caution">
    <text evidence="2">The sequence shown here is derived from an EMBL/GenBank/DDBJ whole genome shotgun (WGS) entry which is preliminary data.</text>
</comment>
<dbReference type="Gene3D" id="3.40.50.620">
    <property type="entry name" value="HUPs"/>
    <property type="match status" value="1"/>
</dbReference>
<dbReference type="InterPro" id="IPR014729">
    <property type="entry name" value="Rossmann-like_a/b/a_fold"/>
</dbReference>